<evidence type="ECO:0000256" key="3">
    <source>
        <dbReference type="ARBA" id="ARBA00022692"/>
    </source>
</evidence>
<reference evidence="9" key="1">
    <citation type="submission" date="2009-09" db="EMBL/GenBank/DDBJ databases">
        <title>The complete chromosome of Desulfohalobium retbaense DSM 5692.</title>
        <authorList>
            <consortium name="US DOE Joint Genome Institute (JGI-PGF)"/>
            <person name="Lucas S."/>
            <person name="Copeland A."/>
            <person name="Lapidus A."/>
            <person name="Glavina del Rio T."/>
            <person name="Dalin E."/>
            <person name="Tice H."/>
            <person name="Bruce D."/>
            <person name="Goodwin L."/>
            <person name="Pitluck S."/>
            <person name="Kyrpides N."/>
            <person name="Mavromatis K."/>
            <person name="Ivanova N."/>
            <person name="Mikhailova N."/>
            <person name="Munk A.C."/>
            <person name="Brettin T."/>
            <person name="Detter J.C."/>
            <person name="Han C."/>
            <person name="Tapia R."/>
            <person name="Larimer F."/>
            <person name="Land M."/>
            <person name="Hauser L."/>
            <person name="Markowitz V."/>
            <person name="Cheng J.-F."/>
            <person name="Hugenholtz P."/>
            <person name="Woyke T."/>
            <person name="Wu D."/>
            <person name="Spring S."/>
            <person name="Klenk H.-P."/>
            <person name="Eisen J.A."/>
        </authorList>
    </citation>
    <scope>NUCLEOTIDE SEQUENCE [LARGE SCALE GENOMIC DNA]</scope>
    <source>
        <strain evidence="9">DSM 5692</strain>
    </source>
</reference>
<evidence type="ECO:0000313" key="9">
    <source>
        <dbReference type="Proteomes" id="UP000001052"/>
    </source>
</evidence>
<dbReference type="CDD" id="cd09157">
    <property type="entry name" value="PLDc_CLS_unchar2_1"/>
    <property type="match status" value="1"/>
</dbReference>
<sequence>MDFLHWLILLAIYGIALGTAGHALMYKRDPRSALTWIAISLAIPPVGSLLYFLLGINRVRTKAQKEKQRAPLTIWGQGLTFGSPSGHNPWDALAPQYREIARMADALTRWPLTDCNAIDILHNGETAFPKMLEAIRGANSSVYLSSYIFESNTTGREFIEALGQASRRGVDVRVIIDGIGDLYSWPRASRLLAKHGVPVARFLPPKLLPPSMIINLRNHRKILAVDGTIAFAGGMNIGDRHLATDQNNPHRVVDIHFQFQGPIVSQIEEAFLEDWGFAANETAPPPSKPHRCAHGQALCRTVIDGPSKEMDKLPMILVGAIAAARHSIALMTPYFLPPQQIIAALQAAALRGVEVQILLPEQNNLPYMRWATDNMLWELLQHGVDVAYQPPPFVHSKFFVVDEDFALVGSPNIDPRSLRLNFELAIEVYDVAFARQLLAHFHAIRNTSRPVSLEEVDARPLPIRIRDSLSWLFSPYL</sequence>
<proteinExistence type="predicted"/>
<accession>C8X4D5</accession>
<comment type="subcellular location">
    <subcellularLocation>
        <location evidence="1">Cell membrane</location>
        <topology evidence="1">Multi-pass membrane protein</topology>
    </subcellularLocation>
</comment>
<dbReference type="PANTHER" id="PTHR21248:SF22">
    <property type="entry name" value="PHOSPHOLIPASE D"/>
    <property type="match status" value="1"/>
</dbReference>
<evidence type="ECO:0000313" key="8">
    <source>
        <dbReference type="EMBL" id="ACV69409.1"/>
    </source>
</evidence>
<dbReference type="Proteomes" id="UP000001052">
    <property type="component" value="Chromosome"/>
</dbReference>
<dbReference type="eggNOG" id="COG1502">
    <property type="taxonomic scope" value="Bacteria"/>
</dbReference>
<evidence type="ECO:0000256" key="5">
    <source>
        <dbReference type="ARBA" id="ARBA00023136"/>
    </source>
</evidence>
<reference evidence="8 9" key="2">
    <citation type="journal article" date="2010" name="Stand. Genomic Sci.">
        <title>Complete genome sequence of Desulfohalobium retbaense type strain (HR(100)).</title>
        <authorList>
            <person name="Spring S."/>
            <person name="Nolan M."/>
            <person name="Lapidus A."/>
            <person name="Glavina Del Rio T."/>
            <person name="Copeland A."/>
            <person name="Tice H."/>
            <person name="Cheng J.F."/>
            <person name="Lucas S."/>
            <person name="Land M."/>
            <person name="Chen F."/>
            <person name="Bruce D."/>
            <person name="Goodwin L."/>
            <person name="Pitluck S."/>
            <person name="Ivanova N."/>
            <person name="Mavromatis K."/>
            <person name="Mikhailova N."/>
            <person name="Pati A."/>
            <person name="Chen A."/>
            <person name="Palaniappan K."/>
            <person name="Hauser L."/>
            <person name="Chang Y.J."/>
            <person name="Jeffries C.D."/>
            <person name="Munk C."/>
            <person name="Kiss H."/>
            <person name="Chain P."/>
            <person name="Han C."/>
            <person name="Brettin T."/>
            <person name="Detter J.C."/>
            <person name="Schuler E."/>
            <person name="Goker M."/>
            <person name="Rohde M."/>
            <person name="Bristow J."/>
            <person name="Eisen J.A."/>
            <person name="Markowitz V."/>
            <person name="Hugenholtz P."/>
            <person name="Kyrpides N.C."/>
            <person name="Klenk H.P."/>
        </authorList>
    </citation>
    <scope>NUCLEOTIDE SEQUENCE [LARGE SCALE GENOMIC DNA]</scope>
    <source>
        <strain evidence="8 9">DSM 5692</strain>
    </source>
</reference>
<dbReference type="InterPro" id="IPR001736">
    <property type="entry name" value="PLipase_D/transphosphatidylase"/>
</dbReference>
<dbReference type="GO" id="GO:0008808">
    <property type="term" value="F:cardiolipin synthase activity"/>
    <property type="evidence" value="ECO:0007669"/>
    <property type="project" value="TreeGrafter"/>
</dbReference>
<dbReference type="SMART" id="SM00155">
    <property type="entry name" value="PLDc"/>
    <property type="match status" value="2"/>
</dbReference>
<dbReference type="Gene3D" id="3.30.870.10">
    <property type="entry name" value="Endonuclease Chain A"/>
    <property type="match status" value="2"/>
</dbReference>
<feature type="transmembrane region" description="Helical" evidence="6">
    <location>
        <begin position="33"/>
        <end position="54"/>
    </location>
</feature>
<dbReference type="CDD" id="cd09163">
    <property type="entry name" value="PLDc_CLS_unchar2_2"/>
    <property type="match status" value="1"/>
</dbReference>
<evidence type="ECO:0000259" key="7">
    <source>
        <dbReference type="PROSITE" id="PS50035"/>
    </source>
</evidence>
<keyword evidence="3 6" id="KW-0812">Transmembrane</keyword>
<dbReference type="KEGG" id="drt:Dret_2125"/>
<dbReference type="AlphaFoldDB" id="C8X4D5"/>
<dbReference type="Pfam" id="PF13396">
    <property type="entry name" value="PLDc_N"/>
    <property type="match status" value="1"/>
</dbReference>
<organism evidence="8 9">
    <name type="scientific">Desulfohalobium retbaense (strain ATCC 49708 / DSM 5692 / JCM 16813 / HR100)</name>
    <dbReference type="NCBI Taxonomy" id="485915"/>
    <lineage>
        <taxon>Bacteria</taxon>
        <taxon>Pseudomonadati</taxon>
        <taxon>Thermodesulfobacteriota</taxon>
        <taxon>Desulfovibrionia</taxon>
        <taxon>Desulfovibrionales</taxon>
        <taxon>Desulfohalobiaceae</taxon>
        <taxon>Desulfohalobium</taxon>
    </lineage>
</organism>
<dbReference type="RefSeq" id="WP_015752550.1">
    <property type="nucleotide sequence ID" value="NC_013223.1"/>
</dbReference>
<dbReference type="EMBL" id="CP001734">
    <property type="protein sequence ID" value="ACV69409.1"/>
    <property type="molecule type" value="Genomic_DNA"/>
</dbReference>
<feature type="transmembrane region" description="Helical" evidence="6">
    <location>
        <begin position="6"/>
        <end position="26"/>
    </location>
</feature>
<dbReference type="InterPro" id="IPR027379">
    <property type="entry name" value="CLS_N"/>
</dbReference>
<dbReference type="InterPro" id="IPR025202">
    <property type="entry name" value="PLD-like_dom"/>
</dbReference>
<keyword evidence="9" id="KW-1185">Reference proteome</keyword>
<keyword evidence="2" id="KW-1003">Cell membrane</keyword>
<dbReference type="PANTHER" id="PTHR21248">
    <property type="entry name" value="CARDIOLIPIN SYNTHASE"/>
    <property type="match status" value="1"/>
</dbReference>
<evidence type="ECO:0000256" key="4">
    <source>
        <dbReference type="ARBA" id="ARBA00022989"/>
    </source>
</evidence>
<keyword evidence="5 6" id="KW-0472">Membrane</keyword>
<dbReference type="GO" id="GO:0005886">
    <property type="term" value="C:plasma membrane"/>
    <property type="evidence" value="ECO:0007669"/>
    <property type="project" value="UniProtKB-SubCell"/>
</dbReference>
<evidence type="ECO:0000256" key="2">
    <source>
        <dbReference type="ARBA" id="ARBA00022475"/>
    </source>
</evidence>
<dbReference type="SUPFAM" id="SSF56024">
    <property type="entry name" value="Phospholipase D/nuclease"/>
    <property type="match status" value="2"/>
</dbReference>
<gene>
    <name evidence="8" type="ordered locus">Dret_2125</name>
</gene>
<dbReference type="GO" id="GO:0032049">
    <property type="term" value="P:cardiolipin biosynthetic process"/>
    <property type="evidence" value="ECO:0007669"/>
    <property type="project" value="UniProtKB-ARBA"/>
</dbReference>
<keyword evidence="4 6" id="KW-1133">Transmembrane helix</keyword>
<dbReference type="OrthoDB" id="9762009at2"/>
<feature type="domain" description="PLD phosphodiesterase" evidence="7">
    <location>
        <begin position="395"/>
        <end position="417"/>
    </location>
</feature>
<name>C8X4D5_DESRD</name>
<dbReference type="HOGENOM" id="CLU_038053_1_0_7"/>
<evidence type="ECO:0000256" key="6">
    <source>
        <dbReference type="SAM" id="Phobius"/>
    </source>
</evidence>
<protein>
    <submittedName>
        <fullName evidence="8">Phospholipase D/Transphosphatidylase</fullName>
    </submittedName>
</protein>
<dbReference type="Pfam" id="PF13091">
    <property type="entry name" value="PLDc_2"/>
    <property type="match status" value="2"/>
</dbReference>
<dbReference type="PROSITE" id="PS50035">
    <property type="entry name" value="PLD"/>
    <property type="match status" value="2"/>
</dbReference>
<dbReference type="STRING" id="485915.Dret_2125"/>
<evidence type="ECO:0000256" key="1">
    <source>
        <dbReference type="ARBA" id="ARBA00004651"/>
    </source>
</evidence>
<feature type="domain" description="PLD phosphodiesterase" evidence="7">
    <location>
        <begin position="214"/>
        <end position="241"/>
    </location>
</feature>